<feature type="site" description="Could be important to modulate the pK values of the two catalytic cysteine residues" evidence="9">
    <location>
        <position position="172"/>
    </location>
</feature>
<dbReference type="NCBIfam" id="TIGR00652">
    <property type="entry name" value="DapF"/>
    <property type="match status" value="1"/>
</dbReference>
<feature type="binding site" evidence="9">
    <location>
        <position position="170"/>
    </location>
    <ligand>
        <name>substrate</name>
    </ligand>
</feature>
<dbReference type="SUPFAM" id="SSF54506">
    <property type="entry name" value="Diaminopimelate epimerase-like"/>
    <property type="match status" value="1"/>
</dbReference>
<keyword evidence="4 9" id="KW-0963">Cytoplasm</keyword>
<comment type="subcellular location">
    <subcellularLocation>
        <location evidence="9">Cytoplasm</location>
    </subcellularLocation>
</comment>
<feature type="binding site" evidence="9">
    <location>
        <begin position="231"/>
        <end position="232"/>
    </location>
    <ligand>
        <name>substrate</name>
    </ligand>
</feature>
<dbReference type="HAMAP" id="MF_00197">
    <property type="entry name" value="DAP_epimerase"/>
    <property type="match status" value="1"/>
</dbReference>
<organism evidence="11 12">
    <name type="scientific">Ramlibacter monticola</name>
    <dbReference type="NCBI Taxonomy" id="1926872"/>
    <lineage>
        <taxon>Bacteria</taxon>
        <taxon>Pseudomonadati</taxon>
        <taxon>Pseudomonadota</taxon>
        <taxon>Betaproteobacteria</taxon>
        <taxon>Burkholderiales</taxon>
        <taxon>Comamonadaceae</taxon>
        <taxon>Ramlibacter</taxon>
    </lineage>
</organism>
<keyword evidence="12" id="KW-1185">Reference proteome</keyword>
<dbReference type="GO" id="GO:0005829">
    <property type="term" value="C:cytosol"/>
    <property type="evidence" value="ECO:0007669"/>
    <property type="project" value="TreeGrafter"/>
</dbReference>
<feature type="active site" description="Proton acceptor" evidence="9">
    <location>
        <position position="230"/>
    </location>
</feature>
<name>A0A936YYR3_9BURK</name>
<proteinExistence type="inferred from homology"/>
<evidence type="ECO:0000256" key="1">
    <source>
        <dbReference type="ARBA" id="ARBA00005196"/>
    </source>
</evidence>
<feature type="binding site" evidence="9">
    <location>
        <position position="66"/>
    </location>
    <ligand>
        <name>substrate</name>
    </ligand>
</feature>
<evidence type="ECO:0000256" key="5">
    <source>
        <dbReference type="ARBA" id="ARBA00022605"/>
    </source>
</evidence>
<dbReference type="PROSITE" id="PS01326">
    <property type="entry name" value="DAP_EPIMERASE"/>
    <property type="match status" value="1"/>
</dbReference>
<evidence type="ECO:0000256" key="8">
    <source>
        <dbReference type="ARBA" id="ARBA00051712"/>
    </source>
</evidence>
<gene>
    <name evidence="9 11" type="primary">dapF</name>
    <name evidence="11" type="ORF">JJ685_07475</name>
</gene>
<dbReference type="Proteomes" id="UP000599109">
    <property type="component" value="Unassembled WGS sequence"/>
</dbReference>
<feature type="active site" evidence="10">
    <location>
        <position position="75"/>
    </location>
</feature>
<evidence type="ECO:0000256" key="3">
    <source>
        <dbReference type="ARBA" id="ARBA00013080"/>
    </source>
</evidence>
<dbReference type="RefSeq" id="WP_201673547.1">
    <property type="nucleotide sequence ID" value="NZ_JAEQNE010000001.1"/>
</dbReference>
<feature type="active site" description="Proton donor" evidence="9">
    <location>
        <position position="75"/>
    </location>
</feature>
<comment type="catalytic activity">
    <reaction evidence="8 9">
        <text>(2S,6S)-2,6-diaminopimelate = meso-2,6-diaminopimelate</text>
        <dbReference type="Rhea" id="RHEA:15393"/>
        <dbReference type="ChEBI" id="CHEBI:57609"/>
        <dbReference type="ChEBI" id="CHEBI:57791"/>
        <dbReference type="EC" id="5.1.1.7"/>
    </reaction>
</comment>
<feature type="site" description="Could be important to modulate the pK values of the two catalytic cysteine residues" evidence="9">
    <location>
        <position position="221"/>
    </location>
</feature>
<feature type="binding site" evidence="9">
    <location>
        <position position="46"/>
    </location>
    <ligand>
        <name>substrate</name>
    </ligand>
</feature>
<comment type="caution">
    <text evidence="11">The sequence shown here is derived from an EMBL/GenBank/DDBJ whole genome shotgun (WGS) entry which is preliminary data.</text>
</comment>
<feature type="binding site" evidence="9">
    <location>
        <position position="203"/>
    </location>
    <ligand>
        <name>substrate</name>
    </ligand>
</feature>
<reference evidence="11 12" key="1">
    <citation type="journal article" date="2017" name="Int. J. Syst. Evol. Microbiol.">
        <title>Ramlibacter monticola sp. nov., isolated from forest soil.</title>
        <authorList>
            <person name="Chaudhary D.K."/>
            <person name="Kim J."/>
        </authorList>
    </citation>
    <scope>NUCLEOTIDE SEQUENCE [LARGE SCALE GENOMIC DNA]</scope>
    <source>
        <strain evidence="11 12">KACC 19175</strain>
    </source>
</reference>
<keyword evidence="6 9" id="KW-0457">Lysine biosynthesis</keyword>
<evidence type="ECO:0000256" key="6">
    <source>
        <dbReference type="ARBA" id="ARBA00023154"/>
    </source>
</evidence>
<keyword evidence="7 9" id="KW-0413">Isomerase</keyword>
<feature type="binding site" evidence="9">
    <location>
        <position position="13"/>
    </location>
    <ligand>
        <name>substrate</name>
    </ligand>
</feature>
<evidence type="ECO:0000256" key="2">
    <source>
        <dbReference type="ARBA" id="ARBA00010219"/>
    </source>
</evidence>
<protein>
    <recommendedName>
        <fullName evidence="3 9">Diaminopimelate epimerase</fullName>
        <shortName evidence="9">DAP epimerase</shortName>
        <ecNumber evidence="3 9">5.1.1.7</ecNumber>
    </recommendedName>
    <alternativeName>
        <fullName evidence="9">PLP-independent amino acid racemase</fullName>
    </alternativeName>
</protein>
<sequence length="289" mass="31189">MRIRFTKMQGAGNDFVVLDETRQRLNLAPEQYRQLADRHFGVGADQILSVRPSPAPGVDFEYVIHNADGGQVEQCGNGARCFARYVVDKGLVRGERIRVQTLSGVIEPRLNADGRVTVDMGAPVFDLPAVPFDAAGLSPHRDGQWQKWHLALEVEAGSEIVAVAVLSMGNPHAVQEVADVEAAPLCVQGPEIENHPRFPKRVNAGFMQVVDRGRIKLRVWERGVGETLACGTGACAAVVAGIRLGRLGPRVDVETRGGLLTIEWAGGEAPVSMTGPAVTVFEGEIELQD</sequence>
<evidence type="ECO:0000313" key="11">
    <source>
        <dbReference type="EMBL" id="MBL0390981.1"/>
    </source>
</evidence>
<comment type="pathway">
    <text evidence="1 9">Amino-acid biosynthesis; L-lysine biosynthesis via DAP pathway; DL-2,6-diaminopimelate from LL-2,6-diaminopimelate: step 1/1.</text>
</comment>
<accession>A0A936YYR3</accession>
<evidence type="ECO:0000313" key="12">
    <source>
        <dbReference type="Proteomes" id="UP000599109"/>
    </source>
</evidence>
<keyword evidence="5 9" id="KW-0028">Amino-acid biosynthesis</keyword>
<dbReference type="GO" id="GO:0009089">
    <property type="term" value="P:lysine biosynthetic process via diaminopimelate"/>
    <property type="evidence" value="ECO:0007669"/>
    <property type="project" value="UniProtKB-UniRule"/>
</dbReference>
<evidence type="ECO:0000256" key="7">
    <source>
        <dbReference type="ARBA" id="ARBA00023235"/>
    </source>
</evidence>
<dbReference type="InterPro" id="IPR001653">
    <property type="entry name" value="DAP_epimerase_DapF"/>
</dbReference>
<dbReference type="Pfam" id="PF01678">
    <property type="entry name" value="DAP_epimerase"/>
    <property type="match status" value="2"/>
</dbReference>
<dbReference type="PANTHER" id="PTHR31689">
    <property type="entry name" value="DIAMINOPIMELATE EPIMERASE, CHLOROPLASTIC"/>
    <property type="match status" value="1"/>
</dbReference>
<dbReference type="PANTHER" id="PTHR31689:SF0">
    <property type="entry name" value="DIAMINOPIMELATE EPIMERASE"/>
    <property type="match status" value="1"/>
</dbReference>
<dbReference type="GO" id="GO:0008837">
    <property type="term" value="F:diaminopimelate epimerase activity"/>
    <property type="evidence" value="ECO:0007669"/>
    <property type="project" value="UniProtKB-UniRule"/>
</dbReference>
<comment type="function">
    <text evidence="9">Catalyzes the stereoinversion of LL-2,6-diaminopimelate (L,L-DAP) to meso-diaminopimelate (meso-DAP), a precursor of L-lysine and an essential component of the bacterial peptidoglycan.</text>
</comment>
<dbReference type="AlphaFoldDB" id="A0A936YYR3"/>
<evidence type="ECO:0000256" key="10">
    <source>
        <dbReference type="PROSITE-ProRule" id="PRU10125"/>
    </source>
</evidence>
<evidence type="ECO:0000256" key="9">
    <source>
        <dbReference type="HAMAP-Rule" id="MF_00197"/>
    </source>
</evidence>
<feature type="binding site" evidence="9">
    <location>
        <begin position="76"/>
        <end position="77"/>
    </location>
    <ligand>
        <name>substrate</name>
    </ligand>
</feature>
<dbReference type="EMBL" id="JAEQNE010000001">
    <property type="protein sequence ID" value="MBL0390981.1"/>
    <property type="molecule type" value="Genomic_DNA"/>
</dbReference>
<feature type="binding site" evidence="9">
    <location>
        <begin position="221"/>
        <end position="222"/>
    </location>
    <ligand>
        <name>substrate</name>
    </ligand>
</feature>
<comment type="subunit">
    <text evidence="9">Homodimer.</text>
</comment>
<comment type="similarity">
    <text evidence="2 9">Belongs to the diaminopimelate epimerase family.</text>
</comment>
<dbReference type="FunFam" id="3.10.310.10:FF:000001">
    <property type="entry name" value="Diaminopimelate epimerase"/>
    <property type="match status" value="1"/>
</dbReference>
<dbReference type="InterPro" id="IPR018510">
    <property type="entry name" value="DAP_epimerase_AS"/>
</dbReference>
<evidence type="ECO:0000256" key="4">
    <source>
        <dbReference type="ARBA" id="ARBA00022490"/>
    </source>
</evidence>
<dbReference type="Gene3D" id="3.10.310.10">
    <property type="entry name" value="Diaminopimelate Epimerase, Chain A, domain 1"/>
    <property type="match status" value="2"/>
</dbReference>
<dbReference type="EC" id="5.1.1.7" evidence="3 9"/>